<sequence length="192" mass="21091">MTESVSVHEPDTQKVEQTVTIISAYVGNNTVSAEALPDLIRSVYATLDTLSQPAPEKPEKAARPSVAPVPDVIPAPPAPEKIVSQDRTPAVPIKRSVFPDYIVCLEDGKKTKMLKSYLQRHFNLTPEEYRARWGLPPEYPMVAPNYSAQRAAIAKRNSLGRRGNDTNATLSSGEADIPSDRKARGRKTRNGQ</sequence>
<feature type="region of interest" description="Disordered" evidence="2">
    <location>
        <begin position="51"/>
        <end position="71"/>
    </location>
</feature>
<proteinExistence type="inferred from homology"/>
<evidence type="ECO:0000313" key="3">
    <source>
        <dbReference type="EMBL" id="QEE86940.1"/>
    </source>
</evidence>
<dbReference type="GO" id="GO:0003677">
    <property type="term" value="F:DNA binding"/>
    <property type="evidence" value="ECO:0007669"/>
    <property type="project" value="InterPro"/>
</dbReference>
<geneLocation type="plasmid" evidence="3 4">
    <name>unnamed2</name>
</geneLocation>
<dbReference type="InterPro" id="IPR041920">
    <property type="entry name" value="ROS/MUCR_sf"/>
</dbReference>
<keyword evidence="4" id="KW-1185">Reference proteome</keyword>
<keyword evidence="3" id="KW-0614">Plasmid</keyword>
<protein>
    <submittedName>
        <fullName evidence="3">Transcriptional regulator Ros/MucR</fullName>
    </submittedName>
</protein>
<dbReference type="RefSeq" id="WP_128106473.1">
    <property type="nucleotide sequence ID" value="NZ_CP042810.1"/>
</dbReference>
<organism evidence="3 4">
    <name type="scientific">Acetobacter oryzoeni</name>
    <dbReference type="NCBI Taxonomy" id="2500548"/>
    <lineage>
        <taxon>Bacteria</taxon>
        <taxon>Pseudomonadati</taxon>
        <taxon>Pseudomonadota</taxon>
        <taxon>Alphaproteobacteria</taxon>
        <taxon>Acetobacterales</taxon>
        <taxon>Acetobacteraceae</taxon>
        <taxon>Acetobacter</taxon>
    </lineage>
</organism>
<feature type="region of interest" description="Disordered" evidence="2">
    <location>
        <begin position="156"/>
        <end position="192"/>
    </location>
</feature>
<dbReference type="Gene3D" id="1.10.10.1550">
    <property type="entry name" value="ROS/MUCR transcriptional regulator protein"/>
    <property type="match status" value="1"/>
</dbReference>
<evidence type="ECO:0000256" key="1">
    <source>
        <dbReference type="ARBA" id="ARBA00007031"/>
    </source>
</evidence>
<dbReference type="InterPro" id="IPR008807">
    <property type="entry name" value="ROS_MUCR"/>
</dbReference>
<feature type="compositionally biased region" description="Basic residues" evidence="2">
    <location>
        <begin position="183"/>
        <end position="192"/>
    </location>
</feature>
<dbReference type="GO" id="GO:0006355">
    <property type="term" value="P:regulation of DNA-templated transcription"/>
    <property type="evidence" value="ECO:0007669"/>
    <property type="project" value="InterPro"/>
</dbReference>
<evidence type="ECO:0000256" key="2">
    <source>
        <dbReference type="SAM" id="MobiDB-lite"/>
    </source>
</evidence>
<dbReference type="Proteomes" id="UP000287027">
    <property type="component" value="Plasmid unnamed2"/>
</dbReference>
<evidence type="ECO:0000313" key="4">
    <source>
        <dbReference type="Proteomes" id="UP000287027"/>
    </source>
</evidence>
<dbReference type="GO" id="GO:0008270">
    <property type="term" value="F:zinc ion binding"/>
    <property type="evidence" value="ECO:0007669"/>
    <property type="project" value="InterPro"/>
</dbReference>
<dbReference type="Pfam" id="PF05443">
    <property type="entry name" value="ROS_MUCR"/>
    <property type="match status" value="1"/>
</dbReference>
<accession>A0A5B9GRG0</accession>
<reference evidence="3 4" key="1">
    <citation type="submission" date="2019-08" db="EMBL/GenBank/DDBJ databases">
        <title>Acetobacter oryzioeni sp. nov., isolated from Korean rice wine vinegar.</title>
        <authorList>
            <person name="Baek J.H."/>
            <person name="Kim K.H."/>
            <person name="Jeon C.O."/>
            <person name="Han D.M."/>
        </authorList>
    </citation>
    <scope>NUCLEOTIDE SEQUENCE [LARGE SCALE GENOMIC DNA]</scope>
    <source>
        <strain evidence="3 4">B6</strain>
        <plasmid evidence="3 4">unnamed2</plasmid>
    </source>
</reference>
<name>A0A5B9GRG0_9PROT</name>
<dbReference type="EMBL" id="CP042810">
    <property type="protein sequence ID" value="QEE86940.1"/>
    <property type="molecule type" value="Genomic_DNA"/>
</dbReference>
<gene>
    <name evidence="3" type="ORF">EOV40_014680</name>
</gene>
<comment type="similarity">
    <text evidence="1">Belongs to the ros/MucR family.</text>
</comment>
<dbReference type="KEGG" id="aoy:EOV40_014680"/>
<dbReference type="AlphaFoldDB" id="A0A5B9GRG0"/>